<dbReference type="AlphaFoldDB" id="A0A7Y0ABJ1"/>
<feature type="signal peptide" evidence="1">
    <location>
        <begin position="1"/>
        <end position="26"/>
    </location>
</feature>
<dbReference type="EMBL" id="JABBGH010000001">
    <property type="protein sequence ID" value="NML64283.1"/>
    <property type="molecule type" value="Genomic_DNA"/>
</dbReference>
<dbReference type="PROSITE" id="PS51257">
    <property type="entry name" value="PROKAR_LIPOPROTEIN"/>
    <property type="match status" value="1"/>
</dbReference>
<keyword evidence="3" id="KW-1185">Reference proteome</keyword>
<dbReference type="RefSeq" id="WP_169529590.1">
    <property type="nucleotide sequence ID" value="NZ_JABBGH010000001.1"/>
</dbReference>
<sequence>MIMRAFWAANRRPLFLVPLLALLLGACRTCPMDSCHIRKAHYHNGVKYRARPIWRMQYPAIGERIRVNREGDNKRKDSDHSKPLK</sequence>
<gene>
    <name evidence="2" type="ORF">HHL22_03595</name>
</gene>
<evidence type="ECO:0000256" key="1">
    <source>
        <dbReference type="SAM" id="SignalP"/>
    </source>
</evidence>
<dbReference type="Proteomes" id="UP000559626">
    <property type="component" value="Unassembled WGS sequence"/>
</dbReference>
<name>A0A7Y0ABJ1_9BACT</name>
<reference evidence="2 3" key="1">
    <citation type="submission" date="2020-04" db="EMBL/GenBank/DDBJ databases">
        <title>Hymenobacter polaris sp. nov., isolated from Arctic soil.</title>
        <authorList>
            <person name="Dahal R.H."/>
        </authorList>
    </citation>
    <scope>NUCLEOTIDE SEQUENCE [LARGE SCALE GENOMIC DNA]</scope>
    <source>
        <strain evidence="2 3">RP-2-7</strain>
    </source>
</reference>
<evidence type="ECO:0000313" key="2">
    <source>
        <dbReference type="EMBL" id="NML64283.1"/>
    </source>
</evidence>
<keyword evidence="1" id="KW-0732">Signal</keyword>
<proteinExistence type="predicted"/>
<evidence type="ECO:0000313" key="3">
    <source>
        <dbReference type="Proteomes" id="UP000559626"/>
    </source>
</evidence>
<feature type="chain" id="PRO_5031223159" evidence="1">
    <location>
        <begin position="27"/>
        <end position="85"/>
    </location>
</feature>
<comment type="caution">
    <text evidence="2">The sequence shown here is derived from an EMBL/GenBank/DDBJ whole genome shotgun (WGS) entry which is preliminary data.</text>
</comment>
<protein>
    <submittedName>
        <fullName evidence="2">Uncharacterized protein</fullName>
    </submittedName>
</protein>
<organism evidence="2 3">
    <name type="scientific">Hymenobacter polaris</name>
    <dbReference type="NCBI Taxonomy" id="2682546"/>
    <lineage>
        <taxon>Bacteria</taxon>
        <taxon>Pseudomonadati</taxon>
        <taxon>Bacteroidota</taxon>
        <taxon>Cytophagia</taxon>
        <taxon>Cytophagales</taxon>
        <taxon>Hymenobacteraceae</taxon>
        <taxon>Hymenobacter</taxon>
    </lineage>
</organism>
<accession>A0A7Y0ABJ1</accession>